<keyword evidence="3 9" id="KW-0378">Hydrolase</keyword>
<protein>
    <submittedName>
        <fullName evidence="9">Glycosyl hydrolase family 99</fullName>
    </submittedName>
</protein>
<dbReference type="RefSeq" id="WP_025830487.1">
    <property type="nucleotide sequence ID" value="NZ_FQZN01000001.1"/>
</dbReference>
<dbReference type="GO" id="GO:0004559">
    <property type="term" value="F:alpha-mannosidase activity"/>
    <property type="evidence" value="ECO:0007669"/>
    <property type="project" value="TreeGrafter"/>
</dbReference>
<proteinExistence type="predicted"/>
<keyword evidence="10" id="KW-1185">Reference proteome</keyword>
<comment type="subcellular location">
    <subcellularLocation>
        <location evidence="1">Golgi apparatus membrane</location>
        <topology evidence="1">Single-pass type II membrane protein</topology>
    </subcellularLocation>
</comment>
<evidence type="ECO:0000256" key="7">
    <source>
        <dbReference type="ARBA" id="ARBA00023136"/>
    </source>
</evidence>
<keyword evidence="5" id="KW-1133">Transmembrane helix</keyword>
<name>A0A1M6AFC5_9BACE</name>
<evidence type="ECO:0000256" key="6">
    <source>
        <dbReference type="ARBA" id="ARBA00023034"/>
    </source>
</evidence>
<reference evidence="10" key="1">
    <citation type="submission" date="2016-11" db="EMBL/GenBank/DDBJ databases">
        <authorList>
            <person name="Varghese N."/>
            <person name="Submissions S."/>
        </authorList>
    </citation>
    <scope>NUCLEOTIDE SEQUENCE [LARGE SCALE GENOMIC DNA]</scope>
    <source>
        <strain evidence="10">DSM 26884</strain>
    </source>
</reference>
<organism evidence="9 10">
    <name type="scientific">Bacteroides stercorirosoris</name>
    <dbReference type="NCBI Taxonomy" id="871324"/>
    <lineage>
        <taxon>Bacteria</taxon>
        <taxon>Pseudomonadati</taxon>
        <taxon>Bacteroidota</taxon>
        <taxon>Bacteroidia</taxon>
        <taxon>Bacteroidales</taxon>
        <taxon>Bacteroidaceae</taxon>
        <taxon>Bacteroides</taxon>
    </lineage>
</organism>
<keyword evidence="2" id="KW-0812">Transmembrane</keyword>
<evidence type="ECO:0000313" key="10">
    <source>
        <dbReference type="Proteomes" id="UP000184192"/>
    </source>
</evidence>
<dbReference type="PANTHER" id="PTHR13572">
    <property type="entry name" value="ENDO-ALPHA-1,2-MANNOSIDASE"/>
    <property type="match status" value="1"/>
</dbReference>
<dbReference type="InterPro" id="IPR026071">
    <property type="entry name" value="Glyco_Hydrolase_99"/>
</dbReference>
<evidence type="ECO:0000256" key="8">
    <source>
        <dbReference type="SAM" id="SignalP"/>
    </source>
</evidence>
<keyword evidence="8" id="KW-0732">Signal</keyword>
<sequence length="409" mass="45881">MKRITSICFLLAALLTGGACSNGNDDSGNGGGKELPGALDPVTVTKTNPMKVYAHYMPWFETPATNNDKWGQHWTMATCNPDRQNSNGRREIAAHYYPQIGPYASSDAVVLNYHALLMKYSGIDGVMIDWYGIQDKHDYAANKRNTEELVKAVERVGLDFAIVYEDATLSDLSDAGKVTQAQADLKYLESQFFKKSNYIRVNNQPLLMIFGPQQVNTPKDWTTIFSALEAKPAFVVLNGFSGKANNSLEQNAIGEFLWVNPAPNYSDTGNFGCYIGGAMPGFHDYYREGGWGDGYTTYDAENGVLFSRQLDAARKAGLKYLQISTWNDFGEGTTIEPTLEYGNRYLTALQQFTGISYQEKALQEIYRWYTLKQKYANDKDKASKYLTQAFYYFISLQPDKAGELMDELE</sequence>
<evidence type="ECO:0000256" key="2">
    <source>
        <dbReference type="ARBA" id="ARBA00022692"/>
    </source>
</evidence>
<dbReference type="Proteomes" id="UP000184192">
    <property type="component" value="Unassembled WGS sequence"/>
</dbReference>
<keyword evidence="6" id="KW-0333">Golgi apparatus</keyword>
<dbReference type="PROSITE" id="PS51257">
    <property type="entry name" value="PROKAR_LIPOPROTEIN"/>
    <property type="match status" value="1"/>
</dbReference>
<keyword evidence="4" id="KW-0735">Signal-anchor</keyword>
<evidence type="ECO:0000256" key="4">
    <source>
        <dbReference type="ARBA" id="ARBA00022968"/>
    </source>
</evidence>
<evidence type="ECO:0000256" key="5">
    <source>
        <dbReference type="ARBA" id="ARBA00022989"/>
    </source>
</evidence>
<feature type="signal peptide" evidence="8">
    <location>
        <begin position="1"/>
        <end position="21"/>
    </location>
</feature>
<evidence type="ECO:0000313" key="9">
    <source>
        <dbReference type="EMBL" id="SHI35230.1"/>
    </source>
</evidence>
<dbReference type="PANTHER" id="PTHR13572:SF4">
    <property type="entry name" value="RE57134P"/>
    <property type="match status" value="1"/>
</dbReference>
<dbReference type="CDD" id="cd11575">
    <property type="entry name" value="GH99_GH71_like_3"/>
    <property type="match status" value="1"/>
</dbReference>
<accession>A0A1M6AFC5</accession>
<feature type="chain" id="PRO_5009915732" evidence="8">
    <location>
        <begin position="22"/>
        <end position="409"/>
    </location>
</feature>
<keyword evidence="7" id="KW-0472">Membrane</keyword>
<evidence type="ECO:0000256" key="1">
    <source>
        <dbReference type="ARBA" id="ARBA00004323"/>
    </source>
</evidence>
<gene>
    <name evidence="9" type="ORF">SAMN05444350_101226</name>
</gene>
<dbReference type="Pfam" id="PF16317">
    <property type="entry name" value="Glyco_hydro_99"/>
    <property type="match status" value="1"/>
</dbReference>
<dbReference type="AlphaFoldDB" id="A0A1M6AFC5"/>
<dbReference type="Gene3D" id="3.20.20.80">
    <property type="entry name" value="Glycosidases"/>
    <property type="match status" value="1"/>
</dbReference>
<dbReference type="eggNOG" id="COG0438">
    <property type="taxonomic scope" value="Bacteria"/>
</dbReference>
<evidence type="ECO:0000256" key="3">
    <source>
        <dbReference type="ARBA" id="ARBA00022801"/>
    </source>
</evidence>
<dbReference type="GeneID" id="92710473"/>
<dbReference type="EMBL" id="FQZN01000001">
    <property type="protein sequence ID" value="SHI35230.1"/>
    <property type="molecule type" value="Genomic_DNA"/>
</dbReference>